<dbReference type="EMBL" id="OY731399">
    <property type="protein sequence ID" value="CAJ1931883.1"/>
    <property type="molecule type" value="Genomic_DNA"/>
</dbReference>
<feature type="domain" description="Protein kinase" evidence="6">
    <location>
        <begin position="250"/>
        <end position="577"/>
    </location>
</feature>
<dbReference type="SUPFAM" id="SSF56112">
    <property type="entry name" value="Protein kinase-like (PK-like)"/>
    <property type="match status" value="1"/>
</dbReference>
<keyword evidence="2 4" id="KW-0547">Nucleotide-binding</keyword>
<dbReference type="GO" id="GO:0042127">
    <property type="term" value="P:regulation of cell population proliferation"/>
    <property type="evidence" value="ECO:0007669"/>
    <property type="project" value="EnsemblPlants"/>
</dbReference>
<evidence type="ECO:0000256" key="3">
    <source>
        <dbReference type="ARBA" id="ARBA00022840"/>
    </source>
</evidence>
<dbReference type="GO" id="GO:0035556">
    <property type="term" value="P:intracellular signal transduction"/>
    <property type="evidence" value="ECO:0007669"/>
    <property type="project" value="EnsemblPlants"/>
</dbReference>
<dbReference type="GO" id="GO:0005524">
    <property type="term" value="F:ATP binding"/>
    <property type="evidence" value="ECO:0007669"/>
    <property type="project" value="UniProtKB-UniRule"/>
</dbReference>
<dbReference type="InterPro" id="IPR050629">
    <property type="entry name" value="STE20/SPS1-PAK"/>
</dbReference>
<dbReference type="Gramene" id="rna-AYBTSS11_LOCUS5506">
    <property type="protein sequence ID" value="CAJ1931883.1"/>
    <property type="gene ID" value="gene-AYBTSS11_LOCUS5506"/>
</dbReference>
<dbReference type="GO" id="GO:0005769">
    <property type="term" value="C:early endosome"/>
    <property type="evidence" value="ECO:0007669"/>
    <property type="project" value="EnsemblPlants"/>
</dbReference>
<organism evidence="7 8">
    <name type="scientific">Sphenostylis stenocarpa</name>
    <dbReference type="NCBI Taxonomy" id="92480"/>
    <lineage>
        <taxon>Eukaryota</taxon>
        <taxon>Viridiplantae</taxon>
        <taxon>Streptophyta</taxon>
        <taxon>Embryophyta</taxon>
        <taxon>Tracheophyta</taxon>
        <taxon>Spermatophyta</taxon>
        <taxon>Magnoliopsida</taxon>
        <taxon>eudicotyledons</taxon>
        <taxon>Gunneridae</taxon>
        <taxon>Pentapetalae</taxon>
        <taxon>rosids</taxon>
        <taxon>fabids</taxon>
        <taxon>Fabales</taxon>
        <taxon>Fabaceae</taxon>
        <taxon>Papilionoideae</taxon>
        <taxon>50 kb inversion clade</taxon>
        <taxon>NPAAA clade</taxon>
        <taxon>indigoferoid/millettioid clade</taxon>
        <taxon>Phaseoleae</taxon>
        <taxon>Sphenostylis</taxon>
    </lineage>
</organism>
<dbReference type="GO" id="GO:0005802">
    <property type="term" value="C:trans-Golgi network"/>
    <property type="evidence" value="ECO:0007669"/>
    <property type="project" value="EnsemblPlants"/>
</dbReference>
<proteinExistence type="predicted"/>
<dbReference type="FunFam" id="3.30.200.20:FF:000042">
    <property type="entry name" value="Aurora kinase A"/>
    <property type="match status" value="1"/>
</dbReference>
<dbReference type="Pfam" id="PF00069">
    <property type="entry name" value="Pkinase"/>
    <property type="match status" value="1"/>
</dbReference>
<feature type="compositionally biased region" description="Basic and acidic residues" evidence="5">
    <location>
        <begin position="108"/>
        <end position="118"/>
    </location>
</feature>
<feature type="region of interest" description="Disordered" evidence="5">
    <location>
        <begin position="1"/>
        <end position="191"/>
    </location>
</feature>
<protein>
    <recommendedName>
        <fullName evidence="1">non-specific serine/threonine protein kinase</fullName>
        <ecNumber evidence="1">2.7.11.1</ecNumber>
    </recommendedName>
</protein>
<dbReference type="Gene3D" id="1.10.510.10">
    <property type="entry name" value="Transferase(Phosphotransferase) domain 1"/>
    <property type="match status" value="2"/>
</dbReference>
<dbReference type="PANTHER" id="PTHR48012">
    <property type="entry name" value="STERILE20-LIKE KINASE, ISOFORM B-RELATED"/>
    <property type="match status" value="1"/>
</dbReference>
<evidence type="ECO:0000256" key="5">
    <source>
        <dbReference type="SAM" id="MobiDB-lite"/>
    </source>
</evidence>
<dbReference type="GO" id="GO:0001558">
    <property type="term" value="P:regulation of cell growth"/>
    <property type="evidence" value="ECO:0007669"/>
    <property type="project" value="EnsemblPlants"/>
</dbReference>
<evidence type="ECO:0000259" key="6">
    <source>
        <dbReference type="PROSITE" id="PS50011"/>
    </source>
</evidence>
<evidence type="ECO:0000256" key="1">
    <source>
        <dbReference type="ARBA" id="ARBA00012513"/>
    </source>
</evidence>
<dbReference type="SMART" id="SM00220">
    <property type="entry name" value="S_TKc"/>
    <property type="match status" value="1"/>
</dbReference>
<evidence type="ECO:0000313" key="7">
    <source>
        <dbReference type="EMBL" id="CAJ1931883.1"/>
    </source>
</evidence>
<gene>
    <name evidence="7" type="ORF">AYBTSS11_LOCUS5506</name>
</gene>
<dbReference type="GO" id="GO:0004674">
    <property type="term" value="F:protein serine/threonine kinase activity"/>
    <property type="evidence" value="ECO:0007669"/>
    <property type="project" value="UniProtKB-EC"/>
</dbReference>
<dbReference type="GO" id="GO:0042742">
    <property type="term" value="P:defense response to bacterium"/>
    <property type="evidence" value="ECO:0007669"/>
    <property type="project" value="EnsemblPlants"/>
</dbReference>
<dbReference type="GO" id="GO:1903426">
    <property type="term" value="P:regulation of reactive oxygen species biosynthetic process"/>
    <property type="evidence" value="ECO:0007669"/>
    <property type="project" value="EnsemblPlants"/>
</dbReference>
<keyword evidence="3 4" id="KW-0067">ATP-binding</keyword>
<dbReference type="InterPro" id="IPR011009">
    <property type="entry name" value="Kinase-like_dom_sf"/>
</dbReference>
<dbReference type="GO" id="GO:0005886">
    <property type="term" value="C:plasma membrane"/>
    <property type="evidence" value="ECO:0007669"/>
    <property type="project" value="EnsemblPlants"/>
</dbReference>
<dbReference type="GO" id="GO:0002237">
    <property type="term" value="P:response to molecule of bacterial origin"/>
    <property type="evidence" value="ECO:0007669"/>
    <property type="project" value="EnsemblPlants"/>
</dbReference>
<dbReference type="PROSITE" id="PS00107">
    <property type="entry name" value="PROTEIN_KINASE_ATP"/>
    <property type="match status" value="1"/>
</dbReference>
<dbReference type="InterPro" id="IPR000719">
    <property type="entry name" value="Prot_kinase_dom"/>
</dbReference>
<dbReference type="EC" id="2.7.11.1" evidence="1"/>
<reference evidence="7" key="1">
    <citation type="submission" date="2023-10" db="EMBL/GenBank/DDBJ databases">
        <authorList>
            <person name="Domelevo Entfellner J.-B."/>
        </authorList>
    </citation>
    <scope>NUCLEOTIDE SEQUENCE</scope>
</reference>
<dbReference type="PANTHER" id="PTHR48012:SF18">
    <property type="entry name" value="HAPPYHOUR, ISOFORM A"/>
    <property type="match status" value="1"/>
</dbReference>
<name>A0AA86V9G4_9FABA</name>
<dbReference type="Proteomes" id="UP001189624">
    <property type="component" value="Chromosome 2"/>
</dbReference>
<keyword evidence="8" id="KW-1185">Reference proteome</keyword>
<feature type="binding site" evidence="4">
    <location>
        <position position="279"/>
    </location>
    <ligand>
        <name>ATP</name>
        <dbReference type="ChEBI" id="CHEBI:30616"/>
    </ligand>
</feature>
<evidence type="ECO:0000313" key="8">
    <source>
        <dbReference type="Proteomes" id="UP001189624"/>
    </source>
</evidence>
<accession>A0AA86V9G4</accession>
<feature type="compositionally biased region" description="Polar residues" evidence="5">
    <location>
        <begin position="214"/>
        <end position="239"/>
    </location>
</feature>
<sequence length="903" mass="99280">MDRSSFRSGMRKSNPKPDIYSTFVVHDDEDDEEDDGETNRRRKAGGAQPRDDPYATMMYKDNGRDDEDEYSSLPPLLQRLPKDFGGGAPLDYNDEDDDAGDFGTVIVKSDRSRQRDRPSSSLASPPWKSRGSSQASPLNRFGGEEDDGDEEDDGGGFSTFVMRSTLKSDERESISGTVVRRTSGGSGGVGSMMERAVASMQGMGDFGFGKQRKGSGSSQNDEGRHQSLTTKVSTSSIPESITREDPTIKYELLNELGKGSYGAVYKARDLKTSEMVAIKVISLSEGEEGYEEIRGEIEMLQQCNHPNVVRYLGSYQGEEYLWIVMEYCGGGSVADLMSVTDEPLDEGQIAYICREALKGLDYLHNIFKVHRDIKGGNILLTEQGDVKLGDFGVAAQLTRTMSKRNTFIGTPHWMAPEVIQESRYDGKVDVWALGVSAIEMAEIAAACNWIRSLHKSGYGFDSRWKAPLLIVEDKPRRRLEGVKKPSIKLSSVRKTDANSLHYQWHCSNRGTEVQGGCLVLFMISIEPAPMLEDKEKWSLYFHDFVAKCLTKEPRLRPTASEMLKICAEDSKPTHKFFEKWKTGSAAMLPKLEKAREIRASMALQAQMAPAASDDQLVSKPNDEYGDTVPSRPHNIGGVEGAVDLSSHGTMRKLHKVEDVDTSEGNFGTVIVHADELHQKTQDADYAVSVSALTSGTGGRLADSGIESQKVDLTYTASFRGSSATTNSIQSALPYASNSTEQSLKIKGSHRAPAGMGADIFKSETSSRKAFALQDKLWSIYAAGNTVPIPFLRATDISPIALLSDNVLGGLQQDTGGTGTVEALQELFSGDGQSKKGRRGLNEMPLPPSIYQRLTSSSTLMNLAQALAYHKMCYEDMPLQELQATQEQRTIQNLSDTLRTILRL</sequence>
<evidence type="ECO:0000256" key="2">
    <source>
        <dbReference type="ARBA" id="ARBA00022741"/>
    </source>
</evidence>
<dbReference type="InterPro" id="IPR017441">
    <property type="entry name" value="Protein_kinase_ATP_BS"/>
</dbReference>
<dbReference type="PROSITE" id="PS50011">
    <property type="entry name" value="PROTEIN_KINASE_DOM"/>
    <property type="match status" value="1"/>
</dbReference>
<dbReference type="AlphaFoldDB" id="A0AA86V9G4"/>
<evidence type="ECO:0000256" key="4">
    <source>
        <dbReference type="PROSITE-ProRule" id="PRU10141"/>
    </source>
</evidence>
<feature type="compositionally biased region" description="Acidic residues" evidence="5">
    <location>
        <begin position="144"/>
        <end position="154"/>
    </location>
</feature>
<feature type="region of interest" description="Disordered" evidence="5">
    <location>
        <begin position="203"/>
        <end position="240"/>
    </location>
</feature>
<feature type="compositionally biased region" description="Acidic residues" evidence="5">
    <location>
        <begin position="27"/>
        <end position="36"/>
    </location>
</feature>
<dbReference type="GO" id="GO:0005634">
    <property type="term" value="C:nucleus"/>
    <property type="evidence" value="ECO:0007669"/>
    <property type="project" value="EnsemblPlants"/>
</dbReference>